<keyword evidence="2 6" id="KW-0378">Hydrolase</keyword>
<dbReference type="VEuPathDB" id="FungiDB:CAGL0G07975g"/>
<dbReference type="VEuPathDB" id="FungiDB:GVI51_G07843"/>
<evidence type="ECO:0000256" key="2">
    <source>
        <dbReference type="ARBA" id="ARBA00022801"/>
    </source>
</evidence>
<dbReference type="CDD" id="cd17956">
    <property type="entry name" value="DEADc_DDX51"/>
    <property type="match status" value="1"/>
</dbReference>
<evidence type="ECO:0000256" key="6">
    <source>
        <dbReference type="RuleBase" id="RU000492"/>
    </source>
</evidence>
<keyword evidence="1 6" id="KW-0547">Nucleotide-binding</keyword>
<name>A0A0W0C9L1_CANGB</name>
<dbReference type="EC" id="3.6.4.13" evidence="7"/>
<dbReference type="Pfam" id="PF00271">
    <property type="entry name" value="Helicase_C"/>
    <property type="match status" value="1"/>
</dbReference>
<dbReference type="PROSITE" id="PS51192">
    <property type="entry name" value="HELICASE_ATP_BIND_1"/>
    <property type="match status" value="1"/>
</dbReference>
<dbReference type="Pfam" id="PF00270">
    <property type="entry name" value="DEAD"/>
    <property type="match status" value="1"/>
</dbReference>
<dbReference type="AlphaFoldDB" id="A0A0W0C9L1"/>
<keyword evidence="5 7" id="KW-0694">RNA-binding</keyword>
<dbReference type="PROSITE" id="PS51194">
    <property type="entry name" value="HELICASE_CTER"/>
    <property type="match status" value="1"/>
</dbReference>
<keyword evidence="4 6" id="KW-0067">ATP-binding</keyword>
<dbReference type="GO" id="GO:0005730">
    <property type="term" value="C:nucleolus"/>
    <property type="evidence" value="ECO:0007669"/>
    <property type="project" value="EnsemblFungi"/>
</dbReference>
<comment type="domain">
    <text evidence="7">The Q motif is unique to and characteristic of the DEAD box family of RNA helicases and controls ATP binding and hydrolysis.</text>
</comment>
<feature type="region of interest" description="Disordered" evidence="8">
    <location>
        <begin position="1"/>
        <end position="114"/>
    </location>
</feature>
<reference evidence="11 12" key="1">
    <citation type="submission" date="2015-10" db="EMBL/GenBank/DDBJ databases">
        <title>Draft genomes sequences of Candida glabrata isolates 1A, 1B, 2A, 2B, 3A and 3B.</title>
        <authorList>
            <person name="Haavelsrud O.E."/>
            <person name="Gaustad P."/>
        </authorList>
    </citation>
    <scope>NUCLEOTIDE SEQUENCE [LARGE SCALE GENOMIC DNA]</scope>
    <source>
        <strain evidence="11">910700640</strain>
    </source>
</reference>
<dbReference type="Gene3D" id="3.40.50.300">
    <property type="entry name" value="P-loop containing nucleotide triphosphate hydrolases"/>
    <property type="match status" value="2"/>
</dbReference>
<gene>
    <name evidence="11" type="ORF">AO440_001814</name>
</gene>
<comment type="similarity">
    <text evidence="6">Belongs to the DEAD box helicase family.</text>
</comment>
<dbReference type="GO" id="GO:0016787">
    <property type="term" value="F:hydrolase activity"/>
    <property type="evidence" value="ECO:0007669"/>
    <property type="project" value="UniProtKB-KW"/>
</dbReference>
<dbReference type="GO" id="GO:0000466">
    <property type="term" value="P:maturation of 5.8S rRNA from tricistronic rRNA transcript (SSU-rRNA, 5.8S rRNA, LSU-rRNA)"/>
    <property type="evidence" value="ECO:0007669"/>
    <property type="project" value="EnsemblFungi"/>
</dbReference>
<evidence type="ECO:0000256" key="1">
    <source>
        <dbReference type="ARBA" id="ARBA00022741"/>
    </source>
</evidence>
<dbReference type="GO" id="GO:0005524">
    <property type="term" value="F:ATP binding"/>
    <property type="evidence" value="ECO:0007669"/>
    <property type="project" value="UniProtKB-UniRule"/>
</dbReference>
<dbReference type="VEuPathDB" id="FungiDB:B1J91_G07975g"/>
<organism evidence="11 12">
    <name type="scientific">Candida glabrata</name>
    <name type="common">Yeast</name>
    <name type="synonym">Torulopsis glabrata</name>
    <dbReference type="NCBI Taxonomy" id="5478"/>
    <lineage>
        <taxon>Eukaryota</taxon>
        <taxon>Fungi</taxon>
        <taxon>Dikarya</taxon>
        <taxon>Ascomycota</taxon>
        <taxon>Saccharomycotina</taxon>
        <taxon>Saccharomycetes</taxon>
        <taxon>Saccharomycetales</taxon>
        <taxon>Saccharomycetaceae</taxon>
        <taxon>Nakaseomyces</taxon>
    </lineage>
</organism>
<proteinExistence type="inferred from homology"/>
<feature type="compositionally biased region" description="Acidic residues" evidence="8">
    <location>
        <begin position="27"/>
        <end position="42"/>
    </location>
</feature>
<dbReference type="InterPro" id="IPR027417">
    <property type="entry name" value="P-loop_NTPase"/>
</dbReference>
<evidence type="ECO:0000259" key="10">
    <source>
        <dbReference type="PROSITE" id="PS51194"/>
    </source>
</evidence>
<comment type="caution">
    <text evidence="11">The sequence shown here is derived from an EMBL/GenBank/DDBJ whole genome shotgun (WGS) entry which is preliminary data.</text>
</comment>
<comment type="function">
    <text evidence="7">RNA helicase.</text>
</comment>
<dbReference type="SMART" id="SM00490">
    <property type="entry name" value="HELICc"/>
    <property type="match status" value="1"/>
</dbReference>
<evidence type="ECO:0000259" key="9">
    <source>
        <dbReference type="PROSITE" id="PS51192"/>
    </source>
</evidence>
<feature type="compositionally biased region" description="Basic and acidic residues" evidence="8">
    <location>
        <begin position="7"/>
        <end position="17"/>
    </location>
</feature>
<dbReference type="SMART" id="SM00487">
    <property type="entry name" value="DEXDc"/>
    <property type="match status" value="1"/>
</dbReference>
<dbReference type="InterPro" id="IPR011545">
    <property type="entry name" value="DEAD/DEAH_box_helicase_dom"/>
</dbReference>
<evidence type="ECO:0000256" key="5">
    <source>
        <dbReference type="ARBA" id="ARBA00022884"/>
    </source>
</evidence>
<dbReference type="InterPro" id="IPR001650">
    <property type="entry name" value="Helicase_C-like"/>
</dbReference>
<accession>A0A0W0C9L1</accession>
<dbReference type="InterPro" id="IPR014001">
    <property type="entry name" value="Helicase_ATP-bd"/>
</dbReference>
<dbReference type="SUPFAM" id="SSF52540">
    <property type="entry name" value="P-loop containing nucleoside triphosphate hydrolases"/>
    <property type="match status" value="1"/>
</dbReference>
<evidence type="ECO:0000256" key="3">
    <source>
        <dbReference type="ARBA" id="ARBA00022806"/>
    </source>
</evidence>
<dbReference type="CDD" id="cd18787">
    <property type="entry name" value="SF2_C_DEAD"/>
    <property type="match status" value="1"/>
</dbReference>
<dbReference type="Proteomes" id="UP000054886">
    <property type="component" value="Unassembled WGS sequence"/>
</dbReference>
<dbReference type="PROSITE" id="PS00039">
    <property type="entry name" value="DEAD_ATP_HELICASE"/>
    <property type="match status" value="1"/>
</dbReference>
<dbReference type="GO" id="GO:0030687">
    <property type="term" value="C:preribosome, large subunit precursor"/>
    <property type="evidence" value="ECO:0007669"/>
    <property type="project" value="EnsemblFungi"/>
</dbReference>
<dbReference type="VEuPathDB" id="FungiDB:GWK60_G07711"/>
<dbReference type="GO" id="GO:0003724">
    <property type="term" value="F:RNA helicase activity"/>
    <property type="evidence" value="ECO:0007669"/>
    <property type="project" value="UniProtKB-EC"/>
</dbReference>
<evidence type="ECO:0000256" key="8">
    <source>
        <dbReference type="SAM" id="MobiDB-lite"/>
    </source>
</evidence>
<evidence type="ECO:0000313" key="11">
    <source>
        <dbReference type="EMBL" id="KTB07175.1"/>
    </source>
</evidence>
<feature type="compositionally biased region" description="Polar residues" evidence="8">
    <location>
        <begin position="49"/>
        <end position="60"/>
    </location>
</feature>
<feature type="compositionally biased region" description="Acidic residues" evidence="8">
    <location>
        <begin position="69"/>
        <end position="85"/>
    </location>
</feature>
<comment type="catalytic activity">
    <reaction evidence="7">
        <text>ATP + H2O = ADP + phosphate + H(+)</text>
        <dbReference type="Rhea" id="RHEA:13065"/>
        <dbReference type="ChEBI" id="CHEBI:15377"/>
        <dbReference type="ChEBI" id="CHEBI:15378"/>
        <dbReference type="ChEBI" id="CHEBI:30616"/>
        <dbReference type="ChEBI" id="CHEBI:43474"/>
        <dbReference type="ChEBI" id="CHEBI:456216"/>
        <dbReference type="EC" id="3.6.4.13"/>
    </reaction>
</comment>
<protein>
    <recommendedName>
        <fullName evidence="7">ATP-dependent RNA helicase</fullName>
        <ecNumber evidence="7">3.6.4.13</ecNumber>
    </recommendedName>
</protein>
<dbReference type="GO" id="GO:0000463">
    <property type="term" value="P:maturation of LSU-rRNA from tricistronic rRNA transcript (SSU-rRNA, 5.8S rRNA, LSU-rRNA)"/>
    <property type="evidence" value="ECO:0007669"/>
    <property type="project" value="EnsemblFungi"/>
</dbReference>
<evidence type="ECO:0000256" key="7">
    <source>
        <dbReference type="RuleBase" id="RU365068"/>
    </source>
</evidence>
<feature type="domain" description="Helicase ATP-binding" evidence="9">
    <location>
        <begin position="240"/>
        <end position="420"/>
    </location>
</feature>
<keyword evidence="3 6" id="KW-0347">Helicase</keyword>
<dbReference type="PANTHER" id="PTHR24031">
    <property type="entry name" value="RNA HELICASE"/>
    <property type="match status" value="1"/>
</dbReference>
<evidence type="ECO:0000256" key="4">
    <source>
        <dbReference type="ARBA" id="ARBA00022840"/>
    </source>
</evidence>
<dbReference type="InterPro" id="IPR000629">
    <property type="entry name" value="RNA-helicase_DEAD-box_CS"/>
</dbReference>
<evidence type="ECO:0000313" key="12">
    <source>
        <dbReference type="Proteomes" id="UP000054886"/>
    </source>
</evidence>
<dbReference type="GO" id="GO:0003723">
    <property type="term" value="F:RNA binding"/>
    <property type="evidence" value="ECO:0007669"/>
    <property type="project" value="UniProtKB-UniRule"/>
</dbReference>
<dbReference type="EMBL" id="LLZZ01000108">
    <property type="protein sequence ID" value="KTB07175.1"/>
    <property type="molecule type" value="Genomic_DNA"/>
</dbReference>
<sequence length="651" mass="73127">MFAARFDPTKVVREEPKIIPQKRAIPDDVESSDSDQDIEDGVEVGAVSKEQSGTDVTTTRAVDGKSESDSESESESESDSDDEMNFDMGGSSSSSDDDEVSSKDADVDDDGKHTSVLSRFKKTLSIQDKISALEEANTQDILEDGEAHDLAQIPQPAVVRDKKLQVKDISEMKNTAFRDTRKVHYDNSMTKSFEEYSDDLTPKLLNNIEKYFSKTTFPIQTAMLDQYLKLINFTLKTSKKNFTRRIGDILVNASTGSGKTLAYSIPIIQTLSSRTVNKLRVLIILPTKLLINQVFQTMSQLAEGTSLVITVSKLENSFNEEHKRLLKTEPDIFITTPGRLVDHLTNSSISLRNLKFLVLDEADRLLNQSFQNWIPEVMSKFKSDKFDQMPGSIIKMVFSATLTTNTEKLNDLQLYNPTLFATDSVKLYNLPPTLQEYQLQIPSAKSVYKPLYLLKLLEQLSGGKTLVFVRSNESSLKLEVLLKSLIKGHMTTLQIVVHSINSNNSKAENRRLVTDFTKESLPNQTNVLITTDLMSRGIDIENIANVINYDVPISSQQYVHRCGRTARANKDGKAYNMLVGKGEAQFWKDSIDEDISRDVSGCKPISYNDSYNKVHGDENARTSEPTRDLFTSIDSETSDKYNEILKNLTQK</sequence>
<feature type="compositionally biased region" description="Basic and acidic residues" evidence="8">
    <location>
        <begin position="100"/>
        <end position="113"/>
    </location>
</feature>
<feature type="domain" description="Helicase C-terminal" evidence="10">
    <location>
        <begin position="452"/>
        <end position="611"/>
    </location>
</feature>